<dbReference type="PaxDb" id="8022-A0A060W166"/>
<accession>A0A060W166</accession>
<evidence type="ECO:0000313" key="1">
    <source>
        <dbReference type="EMBL" id="CDQ60741.1"/>
    </source>
</evidence>
<reference evidence="1" key="1">
    <citation type="journal article" date="2014" name="Nat. Commun.">
        <title>The rainbow trout genome provides novel insights into evolution after whole-genome duplication in vertebrates.</title>
        <authorList>
            <person name="Berthelot C."/>
            <person name="Brunet F."/>
            <person name="Chalopin D."/>
            <person name="Juanchich A."/>
            <person name="Bernard M."/>
            <person name="Noel B."/>
            <person name="Bento P."/>
            <person name="Da Silva C."/>
            <person name="Labadie K."/>
            <person name="Alberti A."/>
            <person name="Aury J.M."/>
            <person name="Louis A."/>
            <person name="Dehais P."/>
            <person name="Bardou P."/>
            <person name="Montfort J."/>
            <person name="Klopp C."/>
            <person name="Cabau C."/>
            <person name="Gaspin C."/>
            <person name="Thorgaard G.H."/>
            <person name="Boussaha M."/>
            <person name="Quillet E."/>
            <person name="Guyomard R."/>
            <person name="Galiana D."/>
            <person name="Bobe J."/>
            <person name="Volff J.N."/>
            <person name="Genet C."/>
            <person name="Wincker P."/>
            <person name="Jaillon O."/>
            <person name="Roest Crollius H."/>
            <person name="Guiguen Y."/>
        </authorList>
    </citation>
    <scope>NUCLEOTIDE SEQUENCE [LARGE SCALE GENOMIC DNA]</scope>
</reference>
<dbReference type="STRING" id="8022.A0A060W166"/>
<name>A0A060W166_ONCMY</name>
<reference evidence="1" key="2">
    <citation type="submission" date="2014-03" db="EMBL/GenBank/DDBJ databases">
        <authorList>
            <person name="Genoscope - CEA"/>
        </authorList>
    </citation>
    <scope>NUCLEOTIDE SEQUENCE</scope>
</reference>
<dbReference type="AlphaFoldDB" id="A0A060W166"/>
<dbReference type="EMBL" id="FR904357">
    <property type="protein sequence ID" value="CDQ60741.1"/>
    <property type="molecule type" value="Genomic_DNA"/>
</dbReference>
<sequence>MQCLRPLRGTTHAPLRGPSVEGQHGGCVVAYPHHLGVARQEWRYYCEAENKHGVDNSTTTNIDVTFAPQILPSSSCIRTADQINKFFQTRVMGTSLPKCRGDCLERLSISLLTLSSGSQWAAQA</sequence>
<organism evidence="1 2">
    <name type="scientific">Oncorhynchus mykiss</name>
    <name type="common">Rainbow trout</name>
    <name type="synonym">Salmo gairdneri</name>
    <dbReference type="NCBI Taxonomy" id="8022"/>
    <lineage>
        <taxon>Eukaryota</taxon>
        <taxon>Metazoa</taxon>
        <taxon>Chordata</taxon>
        <taxon>Craniata</taxon>
        <taxon>Vertebrata</taxon>
        <taxon>Euteleostomi</taxon>
        <taxon>Actinopterygii</taxon>
        <taxon>Neopterygii</taxon>
        <taxon>Teleostei</taxon>
        <taxon>Protacanthopterygii</taxon>
        <taxon>Salmoniformes</taxon>
        <taxon>Salmonidae</taxon>
        <taxon>Salmoninae</taxon>
        <taxon>Oncorhynchus</taxon>
    </lineage>
</organism>
<protein>
    <submittedName>
        <fullName evidence="1">Uncharacterized protein</fullName>
    </submittedName>
</protein>
<evidence type="ECO:0000313" key="2">
    <source>
        <dbReference type="Proteomes" id="UP000193380"/>
    </source>
</evidence>
<proteinExistence type="predicted"/>
<dbReference type="Proteomes" id="UP000193380">
    <property type="component" value="Unassembled WGS sequence"/>
</dbReference>
<gene>
    <name evidence="1" type="ORF">GSONMT00082391001</name>
</gene>